<dbReference type="OrthoDB" id="15623at2"/>
<organism evidence="1 2">
    <name type="scientific">Treponema bryantii</name>
    <dbReference type="NCBI Taxonomy" id="163"/>
    <lineage>
        <taxon>Bacteria</taxon>
        <taxon>Pseudomonadati</taxon>
        <taxon>Spirochaetota</taxon>
        <taxon>Spirochaetia</taxon>
        <taxon>Spirochaetales</taxon>
        <taxon>Treponemataceae</taxon>
        <taxon>Treponema</taxon>
    </lineage>
</organism>
<evidence type="ECO:0000313" key="1">
    <source>
        <dbReference type="EMBL" id="SEQ07686.1"/>
    </source>
</evidence>
<dbReference type="RefSeq" id="WP_074641588.1">
    <property type="nucleotide sequence ID" value="NZ_FOFU01000002.1"/>
</dbReference>
<dbReference type="SUPFAM" id="SSF46785">
    <property type="entry name" value="Winged helix' DNA-binding domain"/>
    <property type="match status" value="1"/>
</dbReference>
<proteinExistence type="predicted"/>
<dbReference type="InterPro" id="IPR036390">
    <property type="entry name" value="WH_DNA-bd_sf"/>
</dbReference>
<dbReference type="Gene3D" id="1.10.10.10">
    <property type="entry name" value="Winged helix-like DNA-binding domain superfamily/Winged helix DNA-binding domain"/>
    <property type="match status" value="1"/>
</dbReference>
<name>A0A1H9D2F6_9SPIR</name>
<accession>A0A1H9D2F6</accession>
<dbReference type="Proteomes" id="UP000182360">
    <property type="component" value="Unassembled WGS sequence"/>
</dbReference>
<gene>
    <name evidence="1" type="ORF">SAMN04487977_102410</name>
</gene>
<keyword evidence="2" id="KW-1185">Reference proteome</keyword>
<sequence length="60" mass="6603">MTEKETILDAIKKAGEPLNAGKVAELTGLDRKVVDKAFAEMKKDGSIMSPVRCKWEPAKK</sequence>
<dbReference type="InterPro" id="IPR036388">
    <property type="entry name" value="WH-like_DNA-bd_sf"/>
</dbReference>
<evidence type="ECO:0008006" key="3">
    <source>
        <dbReference type="Google" id="ProtNLM"/>
    </source>
</evidence>
<dbReference type="AlphaFoldDB" id="A0A1H9D2F6"/>
<protein>
    <recommendedName>
        <fullName evidence="3">Transcriptional regulator</fullName>
    </recommendedName>
</protein>
<dbReference type="EMBL" id="FOFU01000002">
    <property type="protein sequence ID" value="SEQ07686.1"/>
    <property type="molecule type" value="Genomic_DNA"/>
</dbReference>
<evidence type="ECO:0000313" key="2">
    <source>
        <dbReference type="Proteomes" id="UP000182360"/>
    </source>
</evidence>
<reference evidence="1 2" key="1">
    <citation type="submission" date="2016-10" db="EMBL/GenBank/DDBJ databases">
        <authorList>
            <person name="de Groot N.N."/>
        </authorList>
    </citation>
    <scope>NUCLEOTIDE SEQUENCE [LARGE SCALE GENOMIC DNA]</scope>
    <source>
        <strain evidence="1 2">B25</strain>
    </source>
</reference>